<keyword evidence="3" id="KW-0540">Nuclease</keyword>
<name>A0AA96Y8R9_9CYAN</name>
<gene>
    <name evidence="3" type="ORF">HNI00_14995</name>
</gene>
<evidence type="ECO:0000313" key="3">
    <source>
        <dbReference type="EMBL" id="WOB45824.1"/>
    </source>
</evidence>
<dbReference type="Pfam" id="PF05685">
    <property type="entry name" value="Uma2"/>
    <property type="match status" value="1"/>
</dbReference>
<dbReference type="Gene3D" id="3.90.1570.10">
    <property type="entry name" value="tt1808, chain A"/>
    <property type="match status" value="1"/>
</dbReference>
<dbReference type="PANTHER" id="PTHR33352:SF3">
    <property type="entry name" value="SLR1612 PROTEIN"/>
    <property type="match status" value="1"/>
</dbReference>
<dbReference type="AlphaFoldDB" id="A0AA96Y8R9"/>
<dbReference type="InterPro" id="IPR011335">
    <property type="entry name" value="Restrct_endonuc-II-like"/>
</dbReference>
<keyword evidence="3" id="KW-0255">Endonuclease</keyword>
<evidence type="ECO:0000259" key="2">
    <source>
        <dbReference type="Pfam" id="PF05685"/>
    </source>
</evidence>
<dbReference type="GO" id="GO:0004519">
    <property type="term" value="F:endonuclease activity"/>
    <property type="evidence" value="ECO:0007669"/>
    <property type="project" value="UniProtKB-KW"/>
</dbReference>
<protein>
    <submittedName>
        <fullName evidence="3">Uma2 family endonuclease</fullName>
    </submittedName>
</protein>
<dbReference type="PANTHER" id="PTHR33352">
    <property type="entry name" value="SLR1095 PROTEIN"/>
    <property type="match status" value="1"/>
</dbReference>
<feature type="region of interest" description="Disordered" evidence="1">
    <location>
        <begin position="1"/>
        <end position="56"/>
    </location>
</feature>
<accession>A0AA96Y8R9</accession>
<organism evidence="3">
    <name type="scientific">Thermoleptolyngbya oregonensis NK1-22</name>
    <dbReference type="NCBI Taxonomy" id="2547457"/>
    <lineage>
        <taxon>Bacteria</taxon>
        <taxon>Bacillati</taxon>
        <taxon>Cyanobacteriota</taxon>
        <taxon>Cyanophyceae</taxon>
        <taxon>Oculatellales</taxon>
        <taxon>Oculatellaceae</taxon>
        <taxon>Thermoleptolyngbya</taxon>
    </lineage>
</organism>
<dbReference type="InterPro" id="IPR012296">
    <property type="entry name" value="Nuclease_put_TT1808"/>
</dbReference>
<sequence length="262" mass="30213">MPEPKLLAPDTPEIDPSDPVQLSPEQSALEEPAEARFSKEGDRELPVMPPCNLDSDEPPLESDLHLQQMILFLECLNWLWRDRTDYYASGNLTIYYSTSKIKTRDFRGPDFFVVLNTEKRPRKSWTVWEEDGKTPNVIIEILSNSTAQQDRGAKKQLYQDVLRVFDYFWFDPVTLEFAGFTLVGGQYQPLQPGDRNWLWSEQLQLFLGIHDRRLRFFAPDGTLVPTPAEAAEQEQQQRQASDRRAEQLAAKLRELGVDPDAL</sequence>
<evidence type="ECO:0000256" key="1">
    <source>
        <dbReference type="SAM" id="MobiDB-lite"/>
    </source>
</evidence>
<reference evidence="3" key="1">
    <citation type="submission" date="2020-05" db="EMBL/GenBank/DDBJ databases">
        <authorList>
            <person name="Zhu T."/>
            <person name="Keshari N."/>
            <person name="Lu X."/>
        </authorList>
    </citation>
    <scope>NUCLEOTIDE SEQUENCE</scope>
    <source>
        <strain evidence="3">NK1-22</strain>
    </source>
</reference>
<dbReference type="SUPFAM" id="SSF52980">
    <property type="entry name" value="Restriction endonuclease-like"/>
    <property type="match status" value="1"/>
</dbReference>
<dbReference type="EMBL" id="CP053540">
    <property type="protein sequence ID" value="WOB45824.1"/>
    <property type="molecule type" value="Genomic_DNA"/>
</dbReference>
<keyword evidence="3" id="KW-0378">Hydrolase</keyword>
<feature type="compositionally biased region" description="Basic and acidic residues" evidence="1">
    <location>
        <begin position="33"/>
        <end position="45"/>
    </location>
</feature>
<dbReference type="InterPro" id="IPR008538">
    <property type="entry name" value="Uma2"/>
</dbReference>
<proteinExistence type="predicted"/>
<feature type="domain" description="Putative restriction endonuclease" evidence="2">
    <location>
        <begin position="58"/>
        <end position="203"/>
    </location>
</feature>
<dbReference type="KEGG" id="tog:HNI00_14995"/>
<dbReference type="CDD" id="cd06260">
    <property type="entry name" value="DUF820-like"/>
    <property type="match status" value="1"/>
</dbReference>